<keyword evidence="1" id="KW-0732">Signal</keyword>
<organism evidence="2 3">
    <name type="scientific">Nocardioides eburneus</name>
    <dbReference type="NCBI Taxonomy" id="3231482"/>
    <lineage>
        <taxon>Bacteria</taxon>
        <taxon>Bacillati</taxon>
        <taxon>Actinomycetota</taxon>
        <taxon>Actinomycetes</taxon>
        <taxon>Propionibacteriales</taxon>
        <taxon>Nocardioidaceae</taxon>
        <taxon>Nocardioides</taxon>
    </lineage>
</organism>
<dbReference type="EMBL" id="JBFPJR010000041">
    <property type="protein sequence ID" value="MEX0429369.1"/>
    <property type="molecule type" value="Genomic_DNA"/>
</dbReference>
<name>A0ABV3T2E4_9ACTN</name>
<evidence type="ECO:0008006" key="4">
    <source>
        <dbReference type="Google" id="ProtNLM"/>
    </source>
</evidence>
<protein>
    <recommendedName>
        <fullName evidence="4">Endonuclease/exonuclease/phosphatase domain-containing protein</fullName>
    </recommendedName>
</protein>
<feature type="signal peptide" evidence="1">
    <location>
        <begin position="1"/>
        <end position="28"/>
    </location>
</feature>
<feature type="chain" id="PRO_5046711390" description="Endonuclease/exonuclease/phosphatase domain-containing protein" evidence="1">
    <location>
        <begin position="29"/>
        <end position="467"/>
    </location>
</feature>
<dbReference type="SUPFAM" id="SSF56219">
    <property type="entry name" value="DNase I-like"/>
    <property type="match status" value="1"/>
</dbReference>
<gene>
    <name evidence="2" type="ORF">AB3X52_17255</name>
</gene>
<reference evidence="2 3" key="1">
    <citation type="submission" date="2024-07" db="EMBL/GenBank/DDBJ databases">
        <authorList>
            <person name="Lee S."/>
            <person name="Kang M."/>
        </authorList>
    </citation>
    <scope>NUCLEOTIDE SEQUENCE [LARGE SCALE GENOMIC DNA]</scope>
    <source>
        <strain evidence="2 3">DS6</strain>
    </source>
</reference>
<dbReference type="Proteomes" id="UP001556631">
    <property type="component" value="Unassembled WGS sequence"/>
</dbReference>
<evidence type="ECO:0000256" key="1">
    <source>
        <dbReference type="SAM" id="SignalP"/>
    </source>
</evidence>
<evidence type="ECO:0000313" key="2">
    <source>
        <dbReference type="EMBL" id="MEX0429369.1"/>
    </source>
</evidence>
<evidence type="ECO:0000313" key="3">
    <source>
        <dbReference type="Proteomes" id="UP001556631"/>
    </source>
</evidence>
<keyword evidence="3" id="KW-1185">Reference proteome</keyword>
<dbReference type="RefSeq" id="WP_367995335.1">
    <property type="nucleotide sequence ID" value="NZ_JBFPJR010000041.1"/>
</dbReference>
<dbReference type="Gene3D" id="3.60.10.10">
    <property type="entry name" value="Endonuclease/exonuclease/phosphatase"/>
    <property type="match status" value="1"/>
</dbReference>
<dbReference type="SUPFAM" id="SSF56024">
    <property type="entry name" value="Phospholipase D/nuclease"/>
    <property type="match status" value="1"/>
</dbReference>
<dbReference type="InterPro" id="IPR036691">
    <property type="entry name" value="Endo/exonu/phosph_ase_sf"/>
</dbReference>
<comment type="caution">
    <text evidence="2">The sequence shown here is derived from an EMBL/GenBank/DDBJ whole genome shotgun (WGS) entry which is preliminary data.</text>
</comment>
<dbReference type="Gene3D" id="3.30.870.10">
    <property type="entry name" value="Endonuclease Chain A"/>
    <property type="match status" value="1"/>
</dbReference>
<accession>A0ABV3T2E4</accession>
<sequence length="467" mass="49988">MRTPRRQPANLGRPLRGAALITALAVSAAVVATRPTDPAGGLVDDTTPAASSSAVVRVVQGNMESPQSVTHFQADVKKLLAQKPDFITYNEVAYRNDGVLAPGSYRLFRTPGKYTGENPVAWDSSKWTALDTGTWMISNSTKKTAKQKVQLGMRYASWATLQDKAGDVVSVVSAHTAPDTPPVNDLLASSVKRLGKLVAQLAPKGPVVVGGDFNVQYNGAKYKQAGFDAAGLTPTWAITGKMLPTGDHRGATIDYLFLHDASQFTVETQRTVEINSDHDLLVADLGLPGANGSSGSSTPVTQARPAFVHETVRNNPRKAPGASVQQLLKAINRAPKGASVHLVTRHLYGPSVRTAIDNAHKRGVYVQLITGDARQTALEKRYARMLGSNVHHKSWAVNRPKAWKQATLPAAGVLASVSAGVPAVRVSLNRALLPKNQRKPMKAWVATGKASYDSLFVRFFKGVGRTV</sequence>
<proteinExistence type="predicted"/>